<organism evidence="9 10">
    <name type="scientific">Phrynosoma platyrhinos</name>
    <name type="common">Desert horned lizard</name>
    <dbReference type="NCBI Taxonomy" id="52577"/>
    <lineage>
        <taxon>Eukaryota</taxon>
        <taxon>Metazoa</taxon>
        <taxon>Chordata</taxon>
        <taxon>Craniata</taxon>
        <taxon>Vertebrata</taxon>
        <taxon>Euteleostomi</taxon>
        <taxon>Lepidosauria</taxon>
        <taxon>Squamata</taxon>
        <taxon>Bifurcata</taxon>
        <taxon>Unidentata</taxon>
        <taxon>Episquamata</taxon>
        <taxon>Toxicofera</taxon>
        <taxon>Iguania</taxon>
        <taxon>Phrynosomatidae</taxon>
        <taxon>Phrynosomatinae</taxon>
        <taxon>Phrynosoma</taxon>
    </lineage>
</organism>
<keyword evidence="8" id="KW-1133">Transmembrane helix</keyword>
<feature type="compositionally biased region" description="Basic and acidic residues" evidence="7">
    <location>
        <begin position="189"/>
        <end position="198"/>
    </location>
</feature>
<evidence type="ECO:0000256" key="5">
    <source>
        <dbReference type="ARBA" id="ARBA00023065"/>
    </source>
</evidence>
<reference evidence="9 10" key="1">
    <citation type="journal article" date="2022" name="Gigascience">
        <title>A chromosome-level genome assembly and annotation of the desert horned lizard, Phrynosoma platyrhinos, provides insight into chromosomal rearrangements among reptiles.</title>
        <authorList>
            <person name="Koochekian N."/>
            <person name="Ascanio A."/>
            <person name="Farleigh K."/>
            <person name="Card D.C."/>
            <person name="Schield D.R."/>
            <person name="Castoe T.A."/>
            <person name="Jezkova T."/>
        </authorList>
    </citation>
    <scope>NUCLEOTIDE SEQUENCE [LARGE SCALE GENOMIC DNA]</scope>
    <source>
        <strain evidence="9">NK-2021</strain>
    </source>
</reference>
<sequence length="198" mass="20766">MLTYLLFGAVCLSMAGMASIVDALLQAALSIFGIVGGPLLGIFSLGILLPFANAKKASAPGTTGEEVSKTSRKAHSERGRSPGPKKDKGSSKRHHCLDREGEPSKDALAKKSKVQSGKPREHHGPEPCPPSCSKSPSPPTVPSVHSPPVLEAVVESPLHRLPRFVSSDSESEGEIRDDILAPTPGPSTLHKDRATLGT</sequence>
<evidence type="ECO:0000256" key="1">
    <source>
        <dbReference type="ARBA" id="ARBA00004651"/>
    </source>
</evidence>
<evidence type="ECO:0000256" key="6">
    <source>
        <dbReference type="ARBA" id="ARBA00023201"/>
    </source>
</evidence>
<dbReference type="PANTHER" id="PTHR42985:SF10">
    <property type="entry name" value="SODIUM-COUPLED MONOCARBOXYLATE TRANSPORTER 1"/>
    <property type="match status" value="1"/>
</dbReference>
<keyword evidence="4" id="KW-0915">Sodium</keyword>
<dbReference type="InterPro" id="IPR038377">
    <property type="entry name" value="Na/Glc_symporter_sf"/>
</dbReference>
<dbReference type="PANTHER" id="PTHR42985">
    <property type="entry name" value="SODIUM-COUPLED MONOCARBOXYLATE TRANSPORTER"/>
    <property type="match status" value="1"/>
</dbReference>
<protein>
    <submittedName>
        <fullName evidence="9">Uncharacterized protein</fullName>
    </submittedName>
</protein>
<comment type="caution">
    <text evidence="9">The sequence shown here is derived from an EMBL/GenBank/DDBJ whole genome shotgun (WGS) entry which is preliminary data.</text>
</comment>
<evidence type="ECO:0000313" key="9">
    <source>
        <dbReference type="EMBL" id="KAH0616788.1"/>
    </source>
</evidence>
<evidence type="ECO:0000256" key="3">
    <source>
        <dbReference type="ARBA" id="ARBA00022475"/>
    </source>
</evidence>
<gene>
    <name evidence="9" type="ORF">JD844_028178</name>
</gene>
<feature type="compositionally biased region" description="Basic and acidic residues" evidence="7">
    <location>
        <begin position="66"/>
        <end position="90"/>
    </location>
</feature>
<feature type="compositionally biased region" description="Pro residues" evidence="7">
    <location>
        <begin position="126"/>
        <end position="141"/>
    </location>
</feature>
<feature type="region of interest" description="Disordered" evidence="7">
    <location>
        <begin position="57"/>
        <end position="198"/>
    </location>
</feature>
<accession>A0ABQ7SHH5</accession>
<proteinExistence type="predicted"/>
<feature type="transmembrane region" description="Helical" evidence="8">
    <location>
        <begin position="28"/>
        <end position="49"/>
    </location>
</feature>
<keyword evidence="6" id="KW-0739">Sodium transport</keyword>
<dbReference type="InterPro" id="IPR051163">
    <property type="entry name" value="Sodium:Solute_Symporter_SSF"/>
</dbReference>
<dbReference type="Proteomes" id="UP000826234">
    <property type="component" value="Unassembled WGS sequence"/>
</dbReference>
<keyword evidence="3" id="KW-1003">Cell membrane</keyword>
<evidence type="ECO:0000256" key="7">
    <source>
        <dbReference type="SAM" id="MobiDB-lite"/>
    </source>
</evidence>
<evidence type="ECO:0000313" key="10">
    <source>
        <dbReference type="Proteomes" id="UP000826234"/>
    </source>
</evidence>
<keyword evidence="5" id="KW-0406">Ion transport</keyword>
<keyword evidence="8" id="KW-0812">Transmembrane</keyword>
<dbReference type="EMBL" id="JAIPUX010005290">
    <property type="protein sequence ID" value="KAH0616788.1"/>
    <property type="molecule type" value="Genomic_DNA"/>
</dbReference>
<keyword evidence="8" id="KW-0472">Membrane</keyword>
<feature type="compositionally biased region" description="Basic and acidic residues" evidence="7">
    <location>
        <begin position="97"/>
        <end position="109"/>
    </location>
</feature>
<keyword evidence="10" id="KW-1185">Reference proteome</keyword>
<evidence type="ECO:0000256" key="8">
    <source>
        <dbReference type="SAM" id="Phobius"/>
    </source>
</evidence>
<evidence type="ECO:0000256" key="2">
    <source>
        <dbReference type="ARBA" id="ARBA00022448"/>
    </source>
</evidence>
<dbReference type="Gene3D" id="1.20.1730.10">
    <property type="entry name" value="Sodium/glucose cotransporter"/>
    <property type="match status" value="1"/>
</dbReference>
<comment type="subcellular location">
    <subcellularLocation>
        <location evidence="1">Cell membrane</location>
        <topology evidence="1">Multi-pass membrane protein</topology>
    </subcellularLocation>
</comment>
<keyword evidence="2" id="KW-0813">Transport</keyword>
<name>A0ABQ7SHH5_PHRPL</name>
<evidence type="ECO:0000256" key="4">
    <source>
        <dbReference type="ARBA" id="ARBA00023053"/>
    </source>
</evidence>